<dbReference type="PANTHER" id="PTHR13339">
    <property type="entry name" value="COP9 SIGNALOSOME COMPLEX SUBUNIT 8"/>
    <property type="match status" value="1"/>
</dbReference>
<keyword evidence="4" id="KW-0736">Signalosome</keyword>
<evidence type="ECO:0000259" key="7">
    <source>
        <dbReference type="Pfam" id="PF10075"/>
    </source>
</evidence>
<gene>
    <name evidence="8" type="ORF">FJAP1339_LOCUS2614</name>
</gene>
<evidence type="ECO:0000256" key="2">
    <source>
        <dbReference type="ARBA" id="ARBA00004496"/>
    </source>
</evidence>
<dbReference type="GO" id="GO:0005737">
    <property type="term" value="C:cytoplasm"/>
    <property type="evidence" value="ECO:0007669"/>
    <property type="project" value="UniProtKB-SubCell"/>
</dbReference>
<dbReference type="GO" id="GO:0010387">
    <property type="term" value="P:COP9 signalosome assembly"/>
    <property type="evidence" value="ECO:0007669"/>
    <property type="project" value="InterPro"/>
</dbReference>
<organism evidence="8">
    <name type="scientific">Fibrocapsa japonica</name>
    <dbReference type="NCBI Taxonomy" id="94617"/>
    <lineage>
        <taxon>Eukaryota</taxon>
        <taxon>Sar</taxon>
        <taxon>Stramenopiles</taxon>
        <taxon>Ochrophyta</taxon>
        <taxon>Raphidophyceae</taxon>
        <taxon>Chattonellales</taxon>
        <taxon>Chattonellaceae</taxon>
        <taxon>Fibrocapsa</taxon>
    </lineage>
</organism>
<dbReference type="AlphaFoldDB" id="A0A7S2XW30"/>
<comment type="subcellular location">
    <subcellularLocation>
        <location evidence="2">Cytoplasm</location>
    </subcellularLocation>
    <subcellularLocation>
        <location evidence="1">Nucleus</location>
    </subcellularLocation>
</comment>
<dbReference type="InterPro" id="IPR033205">
    <property type="entry name" value="COP9_CSN8"/>
</dbReference>
<evidence type="ECO:0000313" key="8">
    <source>
        <dbReference type="EMBL" id="CAD9860093.1"/>
    </source>
</evidence>
<name>A0A7S2XW30_9STRA</name>
<keyword evidence="3" id="KW-0963">Cytoplasm</keyword>
<protein>
    <recommendedName>
        <fullName evidence="7">CSN8/PSMD8/EIF3K domain-containing protein</fullName>
    </recommendedName>
</protein>
<feature type="domain" description="CSN8/PSMD8/EIF3K" evidence="7">
    <location>
        <begin position="58"/>
        <end position="184"/>
    </location>
</feature>
<evidence type="ECO:0000256" key="6">
    <source>
        <dbReference type="SAM" id="MobiDB-lite"/>
    </source>
</evidence>
<evidence type="ECO:0000256" key="3">
    <source>
        <dbReference type="ARBA" id="ARBA00022490"/>
    </source>
</evidence>
<feature type="region of interest" description="Disordered" evidence="6">
    <location>
        <begin position="175"/>
        <end position="200"/>
    </location>
</feature>
<dbReference type="Pfam" id="PF10075">
    <property type="entry name" value="CSN8_PSD8_EIF3K"/>
    <property type="match status" value="1"/>
</dbReference>
<reference evidence="8" key="1">
    <citation type="submission" date="2021-01" db="EMBL/GenBank/DDBJ databases">
        <authorList>
            <person name="Corre E."/>
            <person name="Pelletier E."/>
            <person name="Niang G."/>
            <person name="Scheremetjew M."/>
            <person name="Finn R."/>
            <person name="Kale V."/>
            <person name="Holt S."/>
            <person name="Cochrane G."/>
            <person name="Meng A."/>
            <person name="Brown T."/>
            <person name="Cohen L."/>
        </authorList>
    </citation>
    <scope>NUCLEOTIDE SEQUENCE</scope>
    <source>
        <strain evidence="8">CCMP1661</strain>
    </source>
</reference>
<keyword evidence="5" id="KW-0539">Nucleus</keyword>
<evidence type="ECO:0000256" key="5">
    <source>
        <dbReference type="ARBA" id="ARBA00023242"/>
    </source>
</evidence>
<evidence type="ECO:0000256" key="4">
    <source>
        <dbReference type="ARBA" id="ARBA00022790"/>
    </source>
</evidence>
<dbReference type="EMBL" id="HBHR01005336">
    <property type="protein sequence ID" value="CAD9860093.1"/>
    <property type="molecule type" value="Transcribed_RNA"/>
</dbReference>
<dbReference type="InterPro" id="IPR033464">
    <property type="entry name" value="CSN8_PSD8_EIF3K"/>
</dbReference>
<evidence type="ECO:0000256" key="1">
    <source>
        <dbReference type="ARBA" id="ARBA00004123"/>
    </source>
</evidence>
<proteinExistence type="predicted"/>
<dbReference type="GO" id="GO:0008180">
    <property type="term" value="C:COP9 signalosome"/>
    <property type="evidence" value="ECO:0007669"/>
    <property type="project" value="UniProtKB-KW"/>
</dbReference>
<dbReference type="PANTHER" id="PTHR13339:SF0">
    <property type="entry name" value="COP9 SIGNALOSOME COMPLEX SUBUNIT 8"/>
    <property type="match status" value="1"/>
</dbReference>
<accession>A0A7S2XW30</accession>
<sequence length="229" mass="25512">MMLIPDSKRRYLELVSTTKFKEALPVLQDLELLRLEQSLSPGGEDMWGEEEEEEACVQMALLLLLNNLAEAKLLWRRSPSSFKSQEADLPALWAVGALLIQRHISQAYIALDGRQWRRPAVAALVPHLKAAIKERQMQLFSRAYRSLPLAAMAEALGTDQSAALRACRAKGWECDESAGTVKPRPPAATTTTAKEDRPHPVDAAAGLDHIKRLTEYINLMDKNSLSQKS</sequence>
<dbReference type="GO" id="GO:0000338">
    <property type="term" value="P:protein deneddylation"/>
    <property type="evidence" value="ECO:0007669"/>
    <property type="project" value="InterPro"/>
</dbReference>